<reference evidence="2 3" key="1">
    <citation type="submission" date="2024-07" db="EMBL/GenBank/DDBJ databases">
        <authorList>
            <person name="Akdeniz Z."/>
        </authorList>
    </citation>
    <scope>NUCLEOTIDE SEQUENCE [LARGE SCALE GENOMIC DNA]</scope>
</reference>
<name>A0ABP1GV38_9EUKA</name>
<keyword evidence="3" id="KW-1185">Reference proteome</keyword>
<gene>
    <name evidence="2" type="ORF">HINF_LOCUS5805</name>
</gene>
<evidence type="ECO:0000256" key="1">
    <source>
        <dbReference type="SAM" id="MobiDB-lite"/>
    </source>
</evidence>
<dbReference type="SUPFAM" id="SSF48403">
    <property type="entry name" value="Ankyrin repeat"/>
    <property type="match status" value="1"/>
</dbReference>
<sequence length="387" mass="44409">MCLSMCTKQESNPVWFDACVKGETWVIEDKKDVCVTMRETRKPSSVIFPGFTGLMYAAYYNRKEIAELLYAEELQYVLDQAVQIPIDRTGQLVEFPPGTSVLSIAVMRNSFAVYGFLYKKILSCYDLQGVVGFLNMNGQTTLHYFVKSATKLAFQTMVASGRFIIERELGAEGPSGINPLVYAILNGRFTFFQYFVSLANDPKLYELVRFCLRKQKGAPVIEQLISESEVLPRKKEYLQILQNFKSKLFPKCPVWLSQELNQSENTDDVENIKHTDYPDLDEIMGEKMVKNVQKKKEYKVLQVPSAQNEEIVQQIDEEPLVQKRVNWQKAFTAEDENEDKIELDDVKPNQNNIEDEEDLGESRSVMFNSQYKMAPAGDMDDTETIDL</sequence>
<feature type="compositionally biased region" description="Acidic residues" evidence="1">
    <location>
        <begin position="378"/>
        <end position="387"/>
    </location>
</feature>
<proteinExistence type="predicted"/>
<dbReference type="Gene3D" id="1.25.40.20">
    <property type="entry name" value="Ankyrin repeat-containing domain"/>
    <property type="match status" value="1"/>
</dbReference>
<feature type="region of interest" description="Disordered" evidence="1">
    <location>
        <begin position="334"/>
        <end position="387"/>
    </location>
</feature>
<evidence type="ECO:0000313" key="3">
    <source>
        <dbReference type="Proteomes" id="UP001642409"/>
    </source>
</evidence>
<protein>
    <submittedName>
        <fullName evidence="2">Uncharacterized protein</fullName>
    </submittedName>
</protein>
<dbReference type="Proteomes" id="UP001642409">
    <property type="component" value="Unassembled WGS sequence"/>
</dbReference>
<dbReference type="EMBL" id="CAXDID020000011">
    <property type="protein sequence ID" value="CAL5979665.1"/>
    <property type="molecule type" value="Genomic_DNA"/>
</dbReference>
<accession>A0ABP1GV38</accession>
<evidence type="ECO:0000313" key="2">
    <source>
        <dbReference type="EMBL" id="CAL5979665.1"/>
    </source>
</evidence>
<comment type="caution">
    <text evidence="2">The sequence shown here is derived from an EMBL/GenBank/DDBJ whole genome shotgun (WGS) entry which is preliminary data.</text>
</comment>
<organism evidence="2 3">
    <name type="scientific">Hexamita inflata</name>
    <dbReference type="NCBI Taxonomy" id="28002"/>
    <lineage>
        <taxon>Eukaryota</taxon>
        <taxon>Metamonada</taxon>
        <taxon>Diplomonadida</taxon>
        <taxon>Hexamitidae</taxon>
        <taxon>Hexamitinae</taxon>
        <taxon>Hexamita</taxon>
    </lineage>
</organism>
<dbReference type="InterPro" id="IPR036770">
    <property type="entry name" value="Ankyrin_rpt-contain_sf"/>
</dbReference>